<feature type="region of interest" description="Disordered" evidence="1">
    <location>
        <begin position="42"/>
        <end position="64"/>
    </location>
</feature>
<comment type="caution">
    <text evidence="2">The sequence shown here is derived from an EMBL/GenBank/DDBJ whole genome shotgun (WGS) entry which is preliminary data.</text>
</comment>
<evidence type="ECO:0000256" key="1">
    <source>
        <dbReference type="SAM" id="MobiDB-lite"/>
    </source>
</evidence>
<name>A0A0F8X5W4_9ZZZZ</name>
<organism evidence="2">
    <name type="scientific">marine sediment metagenome</name>
    <dbReference type="NCBI Taxonomy" id="412755"/>
    <lineage>
        <taxon>unclassified sequences</taxon>
        <taxon>metagenomes</taxon>
        <taxon>ecological metagenomes</taxon>
    </lineage>
</organism>
<dbReference type="Pfam" id="PF04883">
    <property type="entry name" value="HK97-gp10_like"/>
    <property type="match status" value="1"/>
</dbReference>
<accession>A0A0F8X5W4</accession>
<evidence type="ECO:0000313" key="2">
    <source>
        <dbReference type="EMBL" id="KKK56330.1"/>
    </source>
</evidence>
<proteinExistence type="predicted"/>
<protein>
    <recommendedName>
        <fullName evidence="3">HK97 gp10 family phage protein</fullName>
    </recommendedName>
</protein>
<dbReference type="AlphaFoldDB" id="A0A0F8X5W4"/>
<sequence>MTIEWEGLDKFQKFLRDTPKVVLKDVEAALFQEGENIMGKSKMETPVDLGPLHASGHVKDPKTKRGKTEVIWGYGTKYAVAVHETPSKHDPPSWVGKTITFNVGGPKFLEKAMKKAAKGFGGRMMKKALRSLRERT</sequence>
<evidence type="ECO:0008006" key="3">
    <source>
        <dbReference type="Google" id="ProtNLM"/>
    </source>
</evidence>
<gene>
    <name evidence="2" type="ORF">LCGC14_3065620</name>
</gene>
<reference evidence="2" key="1">
    <citation type="journal article" date="2015" name="Nature">
        <title>Complex archaea that bridge the gap between prokaryotes and eukaryotes.</title>
        <authorList>
            <person name="Spang A."/>
            <person name="Saw J.H."/>
            <person name="Jorgensen S.L."/>
            <person name="Zaremba-Niedzwiedzka K."/>
            <person name="Martijn J."/>
            <person name="Lind A.E."/>
            <person name="van Eijk R."/>
            <person name="Schleper C."/>
            <person name="Guy L."/>
            <person name="Ettema T.J."/>
        </authorList>
    </citation>
    <scope>NUCLEOTIDE SEQUENCE</scope>
</reference>
<dbReference type="InterPro" id="IPR010064">
    <property type="entry name" value="HK97-gp10_tail"/>
</dbReference>
<dbReference type="EMBL" id="LAZR01065050">
    <property type="protein sequence ID" value="KKK56330.1"/>
    <property type="molecule type" value="Genomic_DNA"/>
</dbReference>